<dbReference type="EMBL" id="CAJVPQ010012379">
    <property type="protein sequence ID" value="CAG8731364.1"/>
    <property type="molecule type" value="Genomic_DNA"/>
</dbReference>
<feature type="non-terminal residue" evidence="1">
    <location>
        <position position="1"/>
    </location>
</feature>
<evidence type="ECO:0000313" key="1">
    <source>
        <dbReference type="EMBL" id="CAG8731364.1"/>
    </source>
</evidence>
<evidence type="ECO:0000313" key="2">
    <source>
        <dbReference type="Proteomes" id="UP000789570"/>
    </source>
</evidence>
<dbReference type="OrthoDB" id="2346010at2759"/>
<name>A0A9N9IDQ9_9GLOM</name>
<proteinExistence type="predicted"/>
<reference evidence="1" key="1">
    <citation type="submission" date="2021-06" db="EMBL/GenBank/DDBJ databases">
        <authorList>
            <person name="Kallberg Y."/>
            <person name="Tangrot J."/>
            <person name="Rosling A."/>
        </authorList>
    </citation>
    <scope>NUCLEOTIDE SEQUENCE</scope>
    <source>
        <strain evidence="1">UK204</strain>
    </source>
</reference>
<dbReference type="AlphaFoldDB" id="A0A9N9IDQ9"/>
<organism evidence="1 2">
    <name type="scientific">Funneliformis caledonium</name>
    <dbReference type="NCBI Taxonomy" id="1117310"/>
    <lineage>
        <taxon>Eukaryota</taxon>
        <taxon>Fungi</taxon>
        <taxon>Fungi incertae sedis</taxon>
        <taxon>Mucoromycota</taxon>
        <taxon>Glomeromycotina</taxon>
        <taxon>Glomeromycetes</taxon>
        <taxon>Glomerales</taxon>
        <taxon>Glomeraceae</taxon>
        <taxon>Funneliformis</taxon>
    </lineage>
</organism>
<keyword evidence="2" id="KW-1185">Reference proteome</keyword>
<accession>A0A9N9IDQ9</accession>
<gene>
    <name evidence="1" type="ORF">FCALED_LOCUS15005</name>
</gene>
<dbReference type="Proteomes" id="UP000789570">
    <property type="component" value="Unassembled WGS sequence"/>
</dbReference>
<comment type="caution">
    <text evidence="1">The sequence shown here is derived from an EMBL/GenBank/DDBJ whole genome shotgun (WGS) entry which is preliminary data.</text>
</comment>
<sequence>MSNMLSLTPLKTTYTIPRVGISYQYPIYNKQYKREAAYSQHQQTIMTYNTIPNDYYILFVNATDEFRKTIYKCIFCGEVAYHTLAHLFNDQFWETKFFDHHKRTFVLIYKRPSNPLKEPDLLEEPDLLDKPDPLE</sequence>
<protein>
    <submittedName>
        <fullName evidence="1">11188_t:CDS:1</fullName>
    </submittedName>
</protein>